<keyword evidence="4 10" id="KW-0812">Transmembrane</keyword>
<dbReference type="GO" id="GO:0043772">
    <property type="term" value="F:acyl-phosphate glycerol-3-phosphate acyltransferase activity"/>
    <property type="evidence" value="ECO:0007669"/>
    <property type="project" value="UniProtKB-UniRule"/>
</dbReference>
<dbReference type="EMBL" id="JACXAI010000027">
    <property type="protein sequence ID" value="MBD1382220.1"/>
    <property type="molecule type" value="Genomic_DNA"/>
</dbReference>
<dbReference type="PANTHER" id="PTHR30309:SF0">
    <property type="entry name" value="GLYCEROL-3-PHOSPHATE ACYLTRANSFERASE-RELATED"/>
    <property type="match status" value="1"/>
</dbReference>
<evidence type="ECO:0000313" key="11">
    <source>
        <dbReference type="EMBL" id="MBD1382220.1"/>
    </source>
</evidence>
<feature type="transmembrane region" description="Helical" evidence="10">
    <location>
        <begin position="79"/>
        <end position="98"/>
    </location>
</feature>
<reference evidence="11" key="1">
    <citation type="submission" date="2020-09" db="EMBL/GenBank/DDBJ databases">
        <title>A novel bacterium of genus Bacillus, isolated from South China Sea.</title>
        <authorList>
            <person name="Huang H."/>
            <person name="Mo K."/>
            <person name="Hu Y."/>
        </authorList>
    </citation>
    <scope>NUCLEOTIDE SEQUENCE</scope>
    <source>
        <strain evidence="11">IB182487</strain>
    </source>
</reference>
<dbReference type="GO" id="GO:0008654">
    <property type="term" value="P:phospholipid biosynthetic process"/>
    <property type="evidence" value="ECO:0007669"/>
    <property type="project" value="UniProtKB-UniRule"/>
</dbReference>
<dbReference type="PANTHER" id="PTHR30309">
    <property type="entry name" value="INNER MEMBRANE PROTEIN YGIH"/>
    <property type="match status" value="1"/>
</dbReference>
<keyword evidence="1 10" id="KW-1003">Cell membrane</keyword>
<evidence type="ECO:0000256" key="3">
    <source>
        <dbReference type="ARBA" id="ARBA00022679"/>
    </source>
</evidence>
<comment type="subcellular location">
    <subcellularLocation>
        <location evidence="10">Cell membrane</location>
        <topology evidence="10">Multi-pass membrane protein</topology>
    </subcellularLocation>
</comment>
<evidence type="ECO:0000256" key="2">
    <source>
        <dbReference type="ARBA" id="ARBA00022516"/>
    </source>
</evidence>
<dbReference type="AlphaFoldDB" id="A0A926RYX4"/>
<feature type="transmembrane region" description="Helical" evidence="10">
    <location>
        <begin position="6"/>
        <end position="25"/>
    </location>
</feature>
<evidence type="ECO:0000256" key="7">
    <source>
        <dbReference type="ARBA" id="ARBA00023136"/>
    </source>
</evidence>
<dbReference type="Proteomes" id="UP000626844">
    <property type="component" value="Unassembled WGS sequence"/>
</dbReference>
<evidence type="ECO:0000256" key="4">
    <source>
        <dbReference type="ARBA" id="ARBA00022692"/>
    </source>
</evidence>
<keyword evidence="7 10" id="KW-0472">Membrane</keyword>
<proteinExistence type="inferred from homology"/>
<dbReference type="InterPro" id="IPR003811">
    <property type="entry name" value="G3P_acylTferase_PlsY"/>
</dbReference>
<dbReference type="Pfam" id="PF02660">
    <property type="entry name" value="G3P_acyltransf"/>
    <property type="match status" value="1"/>
</dbReference>
<comment type="subunit">
    <text evidence="10">Probably interacts with PlsX.</text>
</comment>
<keyword evidence="6 10" id="KW-0443">Lipid metabolism</keyword>
<protein>
    <recommendedName>
        <fullName evidence="10">Glycerol-3-phosphate acyltransferase</fullName>
    </recommendedName>
    <alternativeName>
        <fullName evidence="10">Acyl-PO4 G3P acyltransferase</fullName>
    </alternativeName>
    <alternativeName>
        <fullName evidence="10">Acyl-phosphate--glycerol-3-phosphate acyltransferase</fullName>
    </alternativeName>
    <alternativeName>
        <fullName evidence="10">G3P acyltransferase</fullName>
        <shortName evidence="10">GPAT</shortName>
        <ecNumber evidence="10">2.3.1.275</ecNumber>
    </alternativeName>
    <alternativeName>
        <fullName evidence="10">Lysophosphatidic acid synthase</fullName>
        <shortName evidence="10">LPA synthase</shortName>
    </alternativeName>
</protein>
<dbReference type="SMART" id="SM01207">
    <property type="entry name" value="G3P_acyltransf"/>
    <property type="match status" value="1"/>
</dbReference>
<evidence type="ECO:0000256" key="10">
    <source>
        <dbReference type="HAMAP-Rule" id="MF_01043"/>
    </source>
</evidence>
<comment type="caution">
    <text evidence="11">The sequence shown here is derived from an EMBL/GenBank/DDBJ whole genome shotgun (WGS) entry which is preliminary data.</text>
</comment>
<keyword evidence="9 10" id="KW-1208">Phospholipid metabolism</keyword>
<feature type="transmembrane region" description="Helical" evidence="10">
    <location>
        <begin position="53"/>
        <end position="73"/>
    </location>
</feature>
<comment type="similarity">
    <text evidence="10">Belongs to the PlsY family.</text>
</comment>
<comment type="catalytic activity">
    <reaction evidence="10">
        <text>an acyl phosphate + sn-glycerol 3-phosphate = a 1-acyl-sn-glycero-3-phosphate + phosphate</text>
        <dbReference type="Rhea" id="RHEA:34075"/>
        <dbReference type="ChEBI" id="CHEBI:43474"/>
        <dbReference type="ChEBI" id="CHEBI:57597"/>
        <dbReference type="ChEBI" id="CHEBI:57970"/>
        <dbReference type="ChEBI" id="CHEBI:59918"/>
        <dbReference type="EC" id="2.3.1.275"/>
    </reaction>
</comment>
<keyword evidence="3 10" id="KW-0808">Transferase</keyword>
<keyword evidence="11" id="KW-0012">Acyltransferase</keyword>
<evidence type="ECO:0000256" key="9">
    <source>
        <dbReference type="ARBA" id="ARBA00023264"/>
    </source>
</evidence>
<sequence>MEAIWYLLAYGLGSISFAVIVSHHFHKTDIRTLGSFNPGATNTYNTLGKKAGLMVLLGDLLKGSIALLLPLYFQADVNLLYVGAFAVIGHCFPVWWGFRGGKAVATTAGVLLVYNPLLALFTYLGATLVVLLTKYVFMGSISIGIILFFYSLLLGEYELFFGIFIILLLFLHRSNIRNFKNGLEPRITKNKK</sequence>
<accession>A0A926RYX4</accession>
<keyword evidence="5 10" id="KW-1133">Transmembrane helix</keyword>
<comment type="function">
    <text evidence="10">Catalyzes the transfer of an acyl group from acyl-phosphate (acyl-PO(4)) to glycerol-3-phosphate (G3P) to form lysophosphatidic acid (LPA). This enzyme utilizes acyl-phosphate as fatty acyl donor, but not acyl-CoA or acyl-ACP.</text>
</comment>
<keyword evidence="12" id="KW-1185">Reference proteome</keyword>
<keyword evidence="2 10" id="KW-0444">Lipid biosynthesis</keyword>
<evidence type="ECO:0000256" key="1">
    <source>
        <dbReference type="ARBA" id="ARBA00022475"/>
    </source>
</evidence>
<comment type="pathway">
    <text evidence="10">Lipid metabolism; phospholipid metabolism.</text>
</comment>
<evidence type="ECO:0000256" key="5">
    <source>
        <dbReference type="ARBA" id="ARBA00022989"/>
    </source>
</evidence>
<evidence type="ECO:0000256" key="6">
    <source>
        <dbReference type="ARBA" id="ARBA00023098"/>
    </source>
</evidence>
<organism evidence="11 12">
    <name type="scientific">Metabacillus arenae</name>
    <dbReference type="NCBI Taxonomy" id="2771434"/>
    <lineage>
        <taxon>Bacteria</taxon>
        <taxon>Bacillati</taxon>
        <taxon>Bacillota</taxon>
        <taxon>Bacilli</taxon>
        <taxon>Bacillales</taxon>
        <taxon>Bacillaceae</taxon>
        <taxon>Metabacillus</taxon>
    </lineage>
</organism>
<evidence type="ECO:0000256" key="8">
    <source>
        <dbReference type="ARBA" id="ARBA00023209"/>
    </source>
</evidence>
<dbReference type="NCBIfam" id="TIGR00023">
    <property type="entry name" value="glycerol-3-phosphate 1-O-acyltransferase PlsY"/>
    <property type="match status" value="1"/>
</dbReference>
<feature type="transmembrane region" description="Helical" evidence="10">
    <location>
        <begin position="110"/>
        <end position="137"/>
    </location>
</feature>
<feature type="transmembrane region" description="Helical" evidence="10">
    <location>
        <begin position="143"/>
        <end position="171"/>
    </location>
</feature>
<dbReference type="HAMAP" id="MF_01043">
    <property type="entry name" value="PlsY"/>
    <property type="match status" value="1"/>
</dbReference>
<dbReference type="EC" id="2.3.1.275" evidence="10"/>
<keyword evidence="8 10" id="KW-0594">Phospholipid biosynthesis</keyword>
<name>A0A926RYX4_9BACI</name>
<dbReference type="GO" id="GO:0005886">
    <property type="term" value="C:plasma membrane"/>
    <property type="evidence" value="ECO:0007669"/>
    <property type="project" value="UniProtKB-SubCell"/>
</dbReference>
<evidence type="ECO:0000313" key="12">
    <source>
        <dbReference type="Proteomes" id="UP000626844"/>
    </source>
</evidence>
<dbReference type="RefSeq" id="WP_191160204.1">
    <property type="nucleotide sequence ID" value="NZ_JACXAI010000027.1"/>
</dbReference>
<gene>
    <name evidence="10 11" type="primary">plsY</name>
    <name evidence="11" type="ORF">IC621_18530</name>
</gene>